<evidence type="ECO:0000256" key="7">
    <source>
        <dbReference type="SAM" id="Phobius"/>
    </source>
</evidence>
<comment type="caution">
    <text evidence="9">The sequence shown here is derived from an EMBL/GenBank/DDBJ whole genome shotgun (WGS) entry which is preliminary data.</text>
</comment>
<keyword evidence="3" id="KW-1003">Cell membrane</keyword>
<protein>
    <submittedName>
        <fullName evidence="9">DMT family transporter</fullName>
    </submittedName>
</protein>
<feature type="transmembrane region" description="Helical" evidence="7">
    <location>
        <begin position="173"/>
        <end position="190"/>
    </location>
</feature>
<evidence type="ECO:0000256" key="4">
    <source>
        <dbReference type="ARBA" id="ARBA00022692"/>
    </source>
</evidence>
<feature type="transmembrane region" description="Helical" evidence="7">
    <location>
        <begin position="29"/>
        <end position="48"/>
    </location>
</feature>
<evidence type="ECO:0000256" key="2">
    <source>
        <dbReference type="ARBA" id="ARBA00007362"/>
    </source>
</evidence>
<keyword evidence="4 7" id="KW-0812">Transmembrane</keyword>
<evidence type="ECO:0000259" key="8">
    <source>
        <dbReference type="Pfam" id="PF00892"/>
    </source>
</evidence>
<evidence type="ECO:0000256" key="5">
    <source>
        <dbReference type="ARBA" id="ARBA00022989"/>
    </source>
</evidence>
<gene>
    <name evidence="9" type="ORF">EM808_12045</name>
</gene>
<dbReference type="RefSeq" id="WP_127738467.1">
    <property type="nucleotide sequence ID" value="NZ_RZTZ01000004.1"/>
</dbReference>
<dbReference type="GO" id="GO:0005886">
    <property type="term" value="C:plasma membrane"/>
    <property type="evidence" value="ECO:0007669"/>
    <property type="project" value="UniProtKB-SubCell"/>
</dbReference>
<keyword evidence="5 7" id="KW-1133">Transmembrane helix</keyword>
<keyword evidence="10" id="KW-1185">Reference proteome</keyword>
<evidence type="ECO:0000256" key="1">
    <source>
        <dbReference type="ARBA" id="ARBA00004651"/>
    </source>
</evidence>
<sequence>MKGIMLFLCLIWGFNFVIMKMGNDLFPPVLFAAYRFLLGTIVLFGLSLLKRTPMPAKGQLKWYILCGLLQTTYFNIAIQISLNYISAGLTSVLTYSMPLFLSVLAHYFIPGEKLTLNKTIGILIGIIGLFLAMDIHLGGTIWAPILALSSAVTWALSSLIFKKKLQGCDNVQFTTWQMGAGAAGLFLYSFCFESGTANWNVMAVLYLLYSGVLASALAFVLWSYVLSKTEASKASVSLLIVPVVGTLSGFLFLNEELKVITLLGISFVLVGIWLVNLPGGSRITLSRLLASTDKKN</sequence>
<feature type="transmembrane region" description="Helical" evidence="7">
    <location>
        <begin position="84"/>
        <end position="109"/>
    </location>
</feature>
<dbReference type="EMBL" id="RZTZ01000004">
    <property type="protein sequence ID" value="RVT62516.1"/>
    <property type="molecule type" value="Genomic_DNA"/>
</dbReference>
<keyword evidence="6 7" id="KW-0472">Membrane</keyword>
<evidence type="ECO:0000313" key="9">
    <source>
        <dbReference type="EMBL" id="RVT62516.1"/>
    </source>
</evidence>
<organism evidence="9 10">
    <name type="scientific">Niallia taxi</name>
    <dbReference type="NCBI Taxonomy" id="2499688"/>
    <lineage>
        <taxon>Bacteria</taxon>
        <taxon>Bacillati</taxon>
        <taxon>Bacillota</taxon>
        <taxon>Bacilli</taxon>
        <taxon>Bacillales</taxon>
        <taxon>Bacillaceae</taxon>
        <taxon>Niallia</taxon>
    </lineage>
</organism>
<evidence type="ECO:0000256" key="3">
    <source>
        <dbReference type="ARBA" id="ARBA00022475"/>
    </source>
</evidence>
<comment type="similarity">
    <text evidence="2">Belongs to the EamA transporter family.</text>
</comment>
<feature type="domain" description="EamA" evidence="8">
    <location>
        <begin position="5"/>
        <end position="132"/>
    </location>
</feature>
<dbReference type="InterPro" id="IPR050638">
    <property type="entry name" value="AA-Vitamin_Transporters"/>
</dbReference>
<dbReference type="Proteomes" id="UP000288024">
    <property type="component" value="Unassembled WGS sequence"/>
</dbReference>
<dbReference type="SUPFAM" id="SSF103481">
    <property type="entry name" value="Multidrug resistance efflux transporter EmrE"/>
    <property type="match status" value="2"/>
</dbReference>
<dbReference type="Pfam" id="PF00892">
    <property type="entry name" value="EamA"/>
    <property type="match status" value="2"/>
</dbReference>
<reference evidence="9 10" key="1">
    <citation type="submission" date="2019-01" db="EMBL/GenBank/DDBJ databases">
        <title>Bacillus sp. M5HDSG1-1, whole genome shotgun sequence.</title>
        <authorList>
            <person name="Tuo L."/>
        </authorList>
    </citation>
    <scope>NUCLEOTIDE SEQUENCE [LARGE SCALE GENOMIC DNA]</scope>
    <source>
        <strain evidence="9 10">M5HDSG1-1</strain>
    </source>
</reference>
<feature type="transmembrane region" description="Helical" evidence="7">
    <location>
        <begin position="141"/>
        <end position="161"/>
    </location>
</feature>
<dbReference type="PANTHER" id="PTHR32322">
    <property type="entry name" value="INNER MEMBRANE TRANSPORTER"/>
    <property type="match status" value="1"/>
</dbReference>
<evidence type="ECO:0000256" key="6">
    <source>
        <dbReference type="ARBA" id="ARBA00023136"/>
    </source>
</evidence>
<name>A0A3S2TU04_9BACI</name>
<evidence type="ECO:0000313" key="10">
    <source>
        <dbReference type="Proteomes" id="UP000288024"/>
    </source>
</evidence>
<dbReference type="PANTHER" id="PTHR32322:SF18">
    <property type="entry name" value="S-ADENOSYLMETHIONINE_S-ADENOSYLHOMOCYSTEINE TRANSPORTER"/>
    <property type="match status" value="1"/>
</dbReference>
<dbReference type="Gene3D" id="1.10.3730.20">
    <property type="match status" value="1"/>
</dbReference>
<feature type="transmembrane region" description="Helical" evidence="7">
    <location>
        <begin position="60"/>
        <end position="78"/>
    </location>
</feature>
<feature type="transmembrane region" description="Helical" evidence="7">
    <location>
        <begin position="116"/>
        <end position="135"/>
    </location>
</feature>
<accession>A0A3S2TU04</accession>
<feature type="transmembrane region" description="Helical" evidence="7">
    <location>
        <begin position="202"/>
        <end position="222"/>
    </location>
</feature>
<dbReference type="InterPro" id="IPR000620">
    <property type="entry name" value="EamA_dom"/>
</dbReference>
<proteinExistence type="inferred from homology"/>
<dbReference type="AlphaFoldDB" id="A0A3S2TU04"/>
<dbReference type="InterPro" id="IPR037185">
    <property type="entry name" value="EmrE-like"/>
</dbReference>
<feature type="transmembrane region" description="Helical" evidence="7">
    <location>
        <begin position="259"/>
        <end position="277"/>
    </location>
</feature>
<comment type="subcellular location">
    <subcellularLocation>
        <location evidence="1">Cell membrane</location>
        <topology evidence="1">Multi-pass membrane protein</topology>
    </subcellularLocation>
</comment>
<feature type="domain" description="EamA" evidence="8">
    <location>
        <begin position="142"/>
        <end position="276"/>
    </location>
</feature>
<feature type="transmembrane region" description="Helical" evidence="7">
    <location>
        <begin position="234"/>
        <end position="253"/>
    </location>
</feature>